<keyword evidence="6 7" id="KW-0472">Membrane</keyword>
<dbReference type="Proteomes" id="UP000199533">
    <property type="component" value="Unassembled WGS sequence"/>
</dbReference>
<dbReference type="NCBIfam" id="TIGR03013">
    <property type="entry name" value="EpsB_2"/>
    <property type="match status" value="1"/>
</dbReference>
<evidence type="ECO:0000313" key="10">
    <source>
        <dbReference type="Proteomes" id="UP000199533"/>
    </source>
</evidence>
<dbReference type="PANTHER" id="PTHR30576:SF0">
    <property type="entry name" value="UNDECAPRENYL-PHOSPHATE N-ACETYLGALACTOSAMINYL 1-PHOSPHATE TRANSFERASE-RELATED"/>
    <property type="match status" value="1"/>
</dbReference>
<dbReference type="Pfam" id="PF02397">
    <property type="entry name" value="Bac_transf"/>
    <property type="match status" value="1"/>
</dbReference>
<accession>A0A1I3YZN1</accession>
<evidence type="ECO:0000256" key="3">
    <source>
        <dbReference type="ARBA" id="ARBA00022679"/>
    </source>
</evidence>
<dbReference type="GO" id="GO:0016780">
    <property type="term" value="F:phosphotransferase activity, for other substituted phosphate groups"/>
    <property type="evidence" value="ECO:0007669"/>
    <property type="project" value="TreeGrafter"/>
</dbReference>
<dbReference type="STRING" id="52441.SAMN05216302_100517"/>
<dbReference type="OrthoDB" id="9808602at2"/>
<evidence type="ECO:0000313" key="9">
    <source>
        <dbReference type="EMBL" id="SFK37292.1"/>
    </source>
</evidence>
<dbReference type="PANTHER" id="PTHR30576">
    <property type="entry name" value="COLANIC BIOSYNTHESIS UDP-GLUCOSE LIPID CARRIER TRANSFERASE"/>
    <property type="match status" value="1"/>
</dbReference>
<feature type="domain" description="Bacterial sugar transferase" evidence="8">
    <location>
        <begin position="276"/>
        <end position="459"/>
    </location>
</feature>
<feature type="transmembrane region" description="Helical" evidence="7">
    <location>
        <begin position="12"/>
        <end position="34"/>
    </location>
</feature>
<dbReference type="RefSeq" id="WP_090697496.1">
    <property type="nucleotide sequence ID" value="NZ_FOSP01000005.1"/>
</dbReference>
<evidence type="ECO:0000259" key="8">
    <source>
        <dbReference type="Pfam" id="PF02397"/>
    </source>
</evidence>
<keyword evidence="10" id="KW-1185">Reference proteome</keyword>
<gene>
    <name evidence="9" type="ORF">SAMN05216302_100517</name>
</gene>
<dbReference type="InterPro" id="IPR017464">
    <property type="entry name" value="Sugar_tfrase_EpsB_2"/>
</dbReference>
<reference evidence="10" key="1">
    <citation type="submission" date="2016-10" db="EMBL/GenBank/DDBJ databases">
        <authorList>
            <person name="Varghese N."/>
            <person name="Submissions S."/>
        </authorList>
    </citation>
    <scope>NUCLEOTIDE SEQUENCE [LARGE SCALE GENOMIC DNA]</scope>
    <source>
        <strain evidence="10">Nm69</strain>
    </source>
</reference>
<keyword evidence="4 7" id="KW-0812">Transmembrane</keyword>
<feature type="transmembrane region" description="Helical" evidence="7">
    <location>
        <begin position="116"/>
        <end position="136"/>
    </location>
</feature>
<comment type="similarity">
    <text evidence="2">Belongs to the bacterial sugar transferase family.</text>
</comment>
<dbReference type="InterPro" id="IPR017475">
    <property type="entry name" value="EPS_sugar_tfrase"/>
</dbReference>
<proteinExistence type="inferred from homology"/>
<sequence length="465" mass="53347">MYKISNIYIPKFSVLIISIDLLLLLTAFFGGIILRQAEWDALNFDFYNASRSEALIYVSVMIISMAAMGMYLLETQRSINTILFRLMPSTVLCFGLMTLIFYIFPETYLSRGTLLLVMVLSFFEILLARAILYRWLNISILRPRTLVLGIGKNANDLITHNGESSEYRQQKIVGFVPFPGEERRVPASLVITGKHSLASLVEQYKAEEIIIAPQERRGGYFPIQELLECKMHGIRVMDIATYFEREYGHIRMDSLYPSWLVLGGGFDQSLLRSTIKRIFDLISSLTLLAVTLPIMLITALLILLEDGFPIFYRQERVGKNGETFMVLKFRSMRKNAEKNKKPQWATTDDPRITKTGNVIRKLRIDELPQIVNVLKNEMSFVGPRPERPYFVDMLSAQVPYYNVRHSVKPGITGWAQVRYPYGSSVEDAIEKLQYDLYYVKNHSLFLDVVILILTVEVVLLGKGSR</sequence>
<evidence type="ECO:0000256" key="2">
    <source>
        <dbReference type="ARBA" id="ARBA00006464"/>
    </source>
</evidence>
<dbReference type="GO" id="GO:0016020">
    <property type="term" value="C:membrane"/>
    <property type="evidence" value="ECO:0007669"/>
    <property type="project" value="UniProtKB-SubCell"/>
</dbReference>
<keyword evidence="3 9" id="KW-0808">Transferase</keyword>
<feature type="transmembrane region" description="Helical" evidence="7">
    <location>
        <begin position="54"/>
        <end position="73"/>
    </location>
</feature>
<dbReference type="EMBL" id="FOSP01000005">
    <property type="protein sequence ID" value="SFK37292.1"/>
    <property type="molecule type" value="Genomic_DNA"/>
</dbReference>
<dbReference type="NCBIfam" id="TIGR03025">
    <property type="entry name" value="EPS_sugtrans"/>
    <property type="match status" value="1"/>
</dbReference>
<name>A0A1I3YZN1_9PROT</name>
<evidence type="ECO:0000256" key="6">
    <source>
        <dbReference type="ARBA" id="ARBA00023136"/>
    </source>
</evidence>
<evidence type="ECO:0000256" key="5">
    <source>
        <dbReference type="ARBA" id="ARBA00022989"/>
    </source>
</evidence>
<evidence type="ECO:0000256" key="1">
    <source>
        <dbReference type="ARBA" id="ARBA00004141"/>
    </source>
</evidence>
<dbReference type="Gene3D" id="3.40.50.720">
    <property type="entry name" value="NAD(P)-binding Rossmann-like Domain"/>
    <property type="match status" value="1"/>
</dbReference>
<evidence type="ECO:0000256" key="4">
    <source>
        <dbReference type="ARBA" id="ARBA00022692"/>
    </source>
</evidence>
<keyword evidence="5 7" id="KW-1133">Transmembrane helix</keyword>
<organism evidence="9 10">
    <name type="scientific">Nitrosomonas aestuarii</name>
    <dbReference type="NCBI Taxonomy" id="52441"/>
    <lineage>
        <taxon>Bacteria</taxon>
        <taxon>Pseudomonadati</taxon>
        <taxon>Pseudomonadota</taxon>
        <taxon>Betaproteobacteria</taxon>
        <taxon>Nitrosomonadales</taxon>
        <taxon>Nitrosomonadaceae</taxon>
        <taxon>Nitrosomonas</taxon>
    </lineage>
</organism>
<protein>
    <submittedName>
        <fullName evidence="9">Sugar transferase, PEP-CTERM system associated/exopolysaccharide biosynthesis polyprenyl glycosylphosphotransferase</fullName>
    </submittedName>
</protein>
<dbReference type="AlphaFoldDB" id="A0A1I3YZN1"/>
<evidence type="ECO:0000256" key="7">
    <source>
        <dbReference type="SAM" id="Phobius"/>
    </source>
</evidence>
<comment type="subcellular location">
    <subcellularLocation>
        <location evidence="1">Membrane</location>
        <topology evidence="1">Multi-pass membrane protein</topology>
    </subcellularLocation>
</comment>
<dbReference type="InterPro" id="IPR003362">
    <property type="entry name" value="Bact_transf"/>
</dbReference>
<dbReference type="Pfam" id="PF13727">
    <property type="entry name" value="CoA_binding_3"/>
    <property type="match status" value="1"/>
</dbReference>
<feature type="transmembrane region" description="Helical" evidence="7">
    <location>
        <begin position="278"/>
        <end position="304"/>
    </location>
</feature>
<feature type="transmembrane region" description="Helical" evidence="7">
    <location>
        <begin position="82"/>
        <end position="104"/>
    </location>
</feature>